<organism evidence="4 5">
    <name type="scientific">Micromonospora zhanjiangensis</name>
    <dbReference type="NCBI Taxonomy" id="1522057"/>
    <lineage>
        <taxon>Bacteria</taxon>
        <taxon>Bacillati</taxon>
        <taxon>Actinomycetota</taxon>
        <taxon>Actinomycetes</taxon>
        <taxon>Micromonosporales</taxon>
        <taxon>Micromonosporaceae</taxon>
        <taxon>Micromonospora</taxon>
    </lineage>
</organism>
<dbReference type="InterPro" id="IPR002645">
    <property type="entry name" value="STAS_dom"/>
</dbReference>
<dbReference type="PROSITE" id="PS50801">
    <property type="entry name" value="STAS"/>
    <property type="match status" value="1"/>
</dbReference>
<evidence type="ECO:0000313" key="5">
    <source>
        <dbReference type="Proteomes" id="UP001595868"/>
    </source>
</evidence>
<comment type="caution">
    <text evidence="4">The sequence shown here is derived from an EMBL/GenBank/DDBJ whole genome shotgun (WGS) entry which is preliminary data.</text>
</comment>
<dbReference type="CDD" id="cd07043">
    <property type="entry name" value="STAS_anti-anti-sigma_factors"/>
    <property type="match status" value="1"/>
</dbReference>
<accession>A0ABV8KR51</accession>
<keyword evidence="5" id="KW-1185">Reference proteome</keyword>
<evidence type="ECO:0000256" key="2">
    <source>
        <dbReference type="RuleBase" id="RU003749"/>
    </source>
</evidence>
<dbReference type="RefSeq" id="WP_377549020.1">
    <property type="nucleotide sequence ID" value="NZ_JBHSBN010000016.1"/>
</dbReference>
<dbReference type="Gene3D" id="3.30.750.24">
    <property type="entry name" value="STAS domain"/>
    <property type="match status" value="1"/>
</dbReference>
<dbReference type="PANTHER" id="PTHR33495:SF2">
    <property type="entry name" value="ANTI-SIGMA FACTOR ANTAGONIST TM_1081-RELATED"/>
    <property type="match status" value="1"/>
</dbReference>
<dbReference type="EMBL" id="JBHSBN010000016">
    <property type="protein sequence ID" value="MFC4108567.1"/>
    <property type="molecule type" value="Genomic_DNA"/>
</dbReference>
<dbReference type="PANTHER" id="PTHR33495">
    <property type="entry name" value="ANTI-SIGMA FACTOR ANTAGONIST TM_1081-RELATED-RELATED"/>
    <property type="match status" value="1"/>
</dbReference>
<dbReference type="Pfam" id="PF01740">
    <property type="entry name" value="STAS"/>
    <property type="match status" value="1"/>
</dbReference>
<evidence type="ECO:0000256" key="1">
    <source>
        <dbReference type="ARBA" id="ARBA00009013"/>
    </source>
</evidence>
<gene>
    <name evidence="4" type="ORF">ACFOX0_21860</name>
</gene>
<dbReference type="InterPro" id="IPR036513">
    <property type="entry name" value="STAS_dom_sf"/>
</dbReference>
<protein>
    <recommendedName>
        <fullName evidence="2">Anti-sigma factor antagonist</fullName>
    </recommendedName>
</protein>
<comment type="similarity">
    <text evidence="1 2">Belongs to the anti-sigma-factor antagonist family.</text>
</comment>
<feature type="domain" description="STAS" evidence="3">
    <location>
        <begin position="13"/>
        <end position="106"/>
    </location>
</feature>
<dbReference type="SUPFAM" id="SSF52091">
    <property type="entry name" value="SpoIIaa-like"/>
    <property type="match status" value="1"/>
</dbReference>
<dbReference type="InterPro" id="IPR003658">
    <property type="entry name" value="Anti-sigma_ant"/>
</dbReference>
<proteinExistence type="inferred from homology"/>
<name>A0ABV8KR51_9ACTN</name>
<sequence length="106" mass="11456">MGDAVVRQQFLDDGTAVIELRGELDLAINDALRVLLVETVTKAAPARIVIDMLHVSFVDSTGIGALVAGFNAAEEAGIEYSVRSMAPFVERQLRVVGLYDQLARPE</sequence>
<dbReference type="NCBIfam" id="TIGR00377">
    <property type="entry name" value="ant_ant_sig"/>
    <property type="match status" value="1"/>
</dbReference>
<dbReference type="Proteomes" id="UP001595868">
    <property type="component" value="Unassembled WGS sequence"/>
</dbReference>
<reference evidence="5" key="1">
    <citation type="journal article" date="2019" name="Int. J. Syst. Evol. Microbiol.">
        <title>The Global Catalogue of Microorganisms (GCM) 10K type strain sequencing project: providing services to taxonomists for standard genome sequencing and annotation.</title>
        <authorList>
            <consortium name="The Broad Institute Genomics Platform"/>
            <consortium name="The Broad Institute Genome Sequencing Center for Infectious Disease"/>
            <person name="Wu L."/>
            <person name="Ma J."/>
        </authorList>
    </citation>
    <scope>NUCLEOTIDE SEQUENCE [LARGE SCALE GENOMIC DNA]</scope>
    <source>
        <strain evidence="5">2902at01</strain>
    </source>
</reference>
<evidence type="ECO:0000259" key="3">
    <source>
        <dbReference type="PROSITE" id="PS50801"/>
    </source>
</evidence>
<evidence type="ECO:0000313" key="4">
    <source>
        <dbReference type="EMBL" id="MFC4108567.1"/>
    </source>
</evidence>